<dbReference type="InterPro" id="IPR001647">
    <property type="entry name" value="HTH_TetR"/>
</dbReference>
<dbReference type="InterPro" id="IPR009057">
    <property type="entry name" value="Homeodomain-like_sf"/>
</dbReference>
<dbReference type="RefSeq" id="WP_090058579.1">
    <property type="nucleotide sequence ID" value="NZ_FNCC01000019.1"/>
</dbReference>
<name>A0A1G8BDD4_9PSEU</name>
<protein>
    <submittedName>
        <fullName evidence="6">Transcriptional regulator, TetR family</fullName>
    </submittedName>
</protein>
<proteinExistence type="predicted"/>
<sequence length="198" mass="21571">MSDSDRRPAGLRERKKAATRKAIAETALQLFLAHGYEQVGIRQIAEAADVSVSTLFNYFPGGKEALVFDEETDNEAALIAAVTDRPAGRTITEALRTYLTGFASKPSGPGSRFAEFQAFVQRTPALREYARTMWLRHEEALARAIAAESGRPADDLTCAALARFALETVAFARSRPDPAAAFAHAWELLDRGWAAITA</sequence>
<dbReference type="InterPro" id="IPR050109">
    <property type="entry name" value="HTH-type_TetR-like_transc_reg"/>
</dbReference>
<feature type="domain" description="HTH tetR-type" evidence="5">
    <location>
        <begin position="17"/>
        <end position="77"/>
    </location>
</feature>
<evidence type="ECO:0000256" key="4">
    <source>
        <dbReference type="PROSITE-ProRule" id="PRU00335"/>
    </source>
</evidence>
<dbReference type="OrthoDB" id="5185169at2"/>
<keyword evidence="7" id="KW-1185">Reference proteome</keyword>
<keyword evidence="1" id="KW-0805">Transcription regulation</keyword>
<dbReference type="STRING" id="200378.SAMN05216553_11910"/>
<evidence type="ECO:0000259" key="5">
    <source>
        <dbReference type="PROSITE" id="PS50977"/>
    </source>
</evidence>
<dbReference type="GO" id="GO:0000976">
    <property type="term" value="F:transcription cis-regulatory region binding"/>
    <property type="evidence" value="ECO:0007669"/>
    <property type="project" value="TreeGrafter"/>
</dbReference>
<keyword evidence="2 4" id="KW-0238">DNA-binding</keyword>
<dbReference type="PROSITE" id="PS50977">
    <property type="entry name" value="HTH_TETR_2"/>
    <property type="match status" value="1"/>
</dbReference>
<evidence type="ECO:0000256" key="2">
    <source>
        <dbReference type="ARBA" id="ARBA00023125"/>
    </source>
</evidence>
<keyword evidence="3" id="KW-0804">Transcription</keyword>
<dbReference type="PANTHER" id="PTHR30055">
    <property type="entry name" value="HTH-TYPE TRANSCRIPTIONAL REGULATOR RUTR"/>
    <property type="match status" value="1"/>
</dbReference>
<dbReference type="GO" id="GO:0003700">
    <property type="term" value="F:DNA-binding transcription factor activity"/>
    <property type="evidence" value="ECO:0007669"/>
    <property type="project" value="TreeGrafter"/>
</dbReference>
<evidence type="ECO:0000256" key="3">
    <source>
        <dbReference type="ARBA" id="ARBA00023163"/>
    </source>
</evidence>
<accession>A0A1G8BDD4</accession>
<evidence type="ECO:0000313" key="7">
    <source>
        <dbReference type="Proteomes" id="UP000199623"/>
    </source>
</evidence>
<evidence type="ECO:0000313" key="6">
    <source>
        <dbReference type="EMBL" id="SDH31033.1"/>
    </source>
</evidence>
<feature type="DNA-binding region" description="H-T-H motif" evidence="4">
    <location>
        <begin position="40"/>
        <end position="59"/>
    </location>
</feature>
<dbReference type="SUPFAM" id="SSF46689">
    <property type="entry name" value="Homeodomain-like"/>
    <property type="match status" value="1"/>
</dbReference>
<dbReference type="EMBL" id="FNCC01000019">
    <property type="protein sequence ID" value="SDH31033.1"/>
    <property type="molecule type" value="Genomic_DNA"/>
</dbReference>
<dbReference type="Pfam" id="PF00440">
    <property type="entry name" value="TetR_N"/>
    <property type="match status" value="1"/>
</dbReference>
<dbReference type="Proteomes" id="UP000199623">
    <property type="component" value="Unassembled WGS sequence"/>
</dbReference>
<dbReference type="AlphaFoldDB" id="A0A1G8BDD4"/>
<organism evidence="6 7">
    <name type="scientific">Lentzea fradiae</name>
    <dbReference type="NCBI Taxonomy" id="200378"/>
    <lineage>
        <taxon>Bacteria</taxon>
        <taxon>Bacillati</taxon>
        <taxon>Actinomycetota</taxon>
        <taxon>Actinomycetes</taxon>
        <taxon>Pseudonocardiales</taxon>
        <taxon>Pseudonocardiaceae</taxon>
        <taxon>Lentzea</taxon>
    </lineage>
</organism>
<reference evidence="7" key="1">
    <citation type="submission" date="2016-10" db="EMBL/GenBank/DDBJ databases">
        <authorList>
            <person name="Varghese N."/>
            <person name="Submissions S."/>
        </authorList>
    </citation>
    <scope>NUCLEOTIDE SEQUENCE [LARGE SCALE GENOMIC DNA]</scope>
    <source>
        <strain evidence="7">CGMCC 4.3506</strain>
    </source>
</reference>
<gene>
    <name evidence="6" type="ORF">SAMN05216553_11910</name>
</gene>
<dbReference type="Gene3D" id="1.10.357.10">
    <property type="entry name" value="Tetracycline Repressor, domain 2"/>
    <property type="match status" value="1"/>
</dbReference>
<evidence type="ECO:0000256" key="1">
    <source>
        <dbReference type="ARBA" id="ARBA00023015"/>
    </source>
</evidence>
<dbReference type="PANTHER" id="PTHR30055:SF234">
    <property type="entry name" value="HTH-TYPE TRANSCRIPTIONAL REGULATOR BETI"/>
    <property type="match status" value="1"/>
</dbReference>
<dbReference type="Gene3D" id="1.10.10.60">
    <property type="entry name" value="Homeodomain-like"/>
    <property type="match status" value="1"/>
</dbReference>